<organism evidence="2">
    <name type="scientific">uncultured bacterium</name>
    <name type="common">gcode 4</name>
    <dbReference type="NCBI Taxonomy" id="1234023"/>
    <lineage>
        <taxon>Bacteria</taxon>
        <taxon>environmental samples</taxon>
    </lineage>
</organism>
<evidence type="ECO:0000256" key="1">
    <source>
        <dbReference type="SAM" id="MobiDB-lite"/>
    </source>
</evidence>
<dbReference type="AlphaFoldDB" id="K1YHG8"/>
<accession>K1YHG8</accession>
<evidence type="ECO:0000313" key="2">
    <source>
        <dbReference type="EMBL" id="EKD24824.1"/>
    </source>
</evidence>
<protein>
    <submittedName>
        <fullName evidence="2">Uncharacterized protein</fullName>
    </submittedName>
</protein>
<reference evidence="2" key="1">
    <citation type="journal article" date="2012" name="Science">
        <title>Fermentation, hydrogen, and sulfur metabolism in multiple uncultivated bacterial phyla.</title>
        <authorList>
            <person name="Wrighton K.C."/>
            <person name="Thomas B.C."/>
            <person name="Sharon I."/>
            <person name="Miller C.S."/>
            <person name="Castelle C.J."/>
            <person name="VerBerkmoes N.C."/>
            <person name="Wilkins M.J."/>
            <person name="Hettich R.L."/>
            <person name="Lipton M.S."/>
            <person name="Williams K.H."/>
            <person name="Long P.E."/>
            <person name="Banfield J.F."/>
        </authorList>
    </citation>
    <scope>NUCLEOTIDE SEQUENCE [LARGE SCALE GENOMIC DNA]</scope>
</reference>
<feature type="region of interest" description="Disordered" evidence="1">
    <location>
        <begin position="131"/>
        <end position="162"/>
    </location>
</feature>
<name>K1YHG8_9BACT</name>
<dbReference type="EMBL" id="AMFJ01036155">
    <property type="protein sequence ID" value="EKD24824.1"/>
    <property type="molecule type" value="Genomic_DNA"/>
</dbReference>
<gene>
    <name evidence="2" type="ORF">ACD_80C00148G0002</name>
</gene>
<sequence length="168" mass="19846">MNTSTKKTIDMTKFGEIYDEDGDANHLGNLGNVLHIITSSKKNTASDIFKVFISKVGYNGETPYRYTKEKNVNIKKLKEFRKIYTKEEFCEKAYQKYLEENDFERASYEKEAQRRGARGLYSQCMYREKSQNDERNFQEKINSLPTEEREKAIKKRNESSNWPMVYIG</sequence>
<feature type="compositionally biased region" description="Basic and acidic residues" evidence="1">
    <location>
        <begin position="146"/>
        <end position="158"/>
    </location>
</feature>
<comment type="caution">
    <text evidence="2">The sequence shown here is derived from an EMBL/GenBank/DDBJ whole genome shotgun (WGS) entry which is preliminary data.</text>
</comment>
<proteinExistence type="predicted"/>